<keyword evidence="2" id="KW-0472">Membrane</keyword>
<evidence type="ECO:0000256" key="1">
    <source>
        <dbReference type="SAM" id="MobiDB-lite"/>
    </source>
</evidence>
<evidence type="ECO:0000256" key="2">
    <source>
        <dbReference type="SAM" id="Phobius"/>
    </source>
</evidence>
<dbReference type="InterPro" id="IPR038522">
    <property type="entry name" value="T4/T6SS_DotU_sf"/>
</dbReference>
<organism evidence="4">
    <name type="scientific">hydrothermal vent metagenome</name>
    <dbReference type="NCBI Taxonomy" id="652676"/>
    <lineage>
        <taxon>unclassified sequences</taxon>
        <taxon>metagenomes</taxon>
        <taxon>ecological metagenomes</taxon>
    </lineage>
</organism>
<dbReference type="PANTHER" id="PTHR38033">
    <property type="entry name" value="MEMBRANE PROTEIN-RELATED"/>
    <property type="match status" value="1"/>
</dbReference>
<dbReference type="Gene3D" id="1.25.40.590">
    <property type="entry name" value="Type IV / VI secretion system, DotU"/>
    <property type="match status" value="1"/>
</dbReference>
<dbReference type="AlphaFoldDB" id="A0A3B0YLE8"/>
<accession>A0A3B0YLE8</accession>
<dbReference type="EMBL" id="UOFI01000148">
    <property type="protein sequence ID" value="VAW69196.1"/>
    <property type="molecule type" value="Genomic_DNA"/>
</dbReference>
<evidence type="ECO:0000313" key="4">
    <source>
        <dbReference type="EMBL" id="VAW69196.1"/>
    </source>
</evidence>
<gene>
    <name evidence="4" type="ORF">MNBD_GAMMA09-2781</name>
</gene>
<keyword evidence="2" id="KW-1133">Transmembrane helix</keyword>
<keyword evidence="2" id="KW-0812">Transmembrane</keyword>
<dbReference type="Pfam" id="PF09850">
    <property type="entry name" value="DotU"/>
    <property type="match status" value="1"/>
</dbReference>
<dbReference type="NCBIfam" id="TIGR03349">
    <property type="entry name" value="IV_VI_DotU"/>
    <property type="match status" value="1"/>
</dbReference>
<feature type="compositionally biased region" description="Pro residues" evidence="1">
    <location>
        <begin position="27"/>
        <end position="46"/>
    </location>
</feature>
<feature type="region of interest" description="Disordered" evidence="1">
    <location>
        <begin position="1"/>
        <end position="52"/>
    </location>
</feature>
<dbReference type="InterPro" id="IPR017732">
    <property type="entry name" value="T4/T6SS_DotU"/>
</dbReference>
<reference evidence="4" key="1">
    <citation type="submission" date="2018-06" db="EMBL/GenBank/DDBJ databases">
        <authorList>
            <person name="Zhirakovskaya E."/>
        </authorList>
    </citation>
    <scope>NUCLEOTIDE SEQUENCE</scope>
</reference>
<evidence type="ECO:0000259" key="3">
    <source>
        <dbReference type="Pfam" id="PF09850"/>
    </source>
</evidence>
<dbReference type="NCBIfam" id="NF038228">
    <property type="entry name" value="IcmH_DotU_IVB"/>
    <property type="match status" value="1"/>
</dbReference>
<feature type="transmembrane region" description="Helical" evidence="2">
    <location>
        <begin position="247"/>
        <end position="269"/>
    </location>
</feature>
<proteinExistence type="predicted"/>
<feature type="domain" description="Type IV / VI secretion system DotU" evidence="3">
    <location>
        <begin position="65"/>
        <end position="267"/>
    </location>
</feature>
<sequence length="295" mass="32634">MASDNEYPDDNERTIFIPKPSGRGPAPMEPAVPRPSQPSSPPPPQYAPDYGYSTQQEFTPSGINPLVSAAAMLIALPARLLTMSTHHDIEGLRNQVLAEIKAYENKARLVATDPNVSYTARYALCAFIDEAVLNTIWGSDSSWNSQSLLSTLHNETSGGETFFVILDRLLKDPNADLDLLELMFICISLGFKGRYAVMDRGHEKLEELRNIVFEHIRQRRGEFPQELSPHWQSPSGQNTSLRNFVPLWVVGAVAGALLLAIFLGFTLVLNETVEPVYNALETISQPASLDIPVDN</sequence>
<dbReference type="PANTHER" id="PTHR38033:SF1">
    <property type="entry name" value="DOTU FAMILY TYPE IV_VI SECRETION SYSTEM PROTEIN"/>
    <property type="match status" value="1"/>
</dbReference>
<name>A0A3B0YLE8_9ZZZZ</name>
<protein>
    <submittedName>
        <fullName evidence="4">Outer membrane protein ImpK/VasF, OmpA/MotB domain</fullName>
    </submittedName>
</protein>